<evidence type="ECO:0000256" key="17">
    <source>
        <dbReference type="SAM" id="Phobius"/>
    </source>
</evidence>
<dbReference type="HOGENOM" id="CLU_051314_2_3_7"/>
<dbReference type="InterPro" id="IPR004570">
    <property type="entry name" value="Phosphatidylglycerol_P_synth"/>
</dbReference>
<evidence type="ECO:0000256" key="4">
    <source>
        <dbReference type="ARBA" id="ARBA00013170"/>
    </source>
</evidence>
<dbReference type="KEGG" id="dbr:Deba_1869"/>
<keyword evidence="13" id="KW-1208">Phospholipid metabolism</keyword>
<comment type="catalytic activity">
    <reaction evidence="14">
        <text>a CDP-1,2-diacyl-sn-glycerol + sn-glycerol 3-phosphate = a 1,2-diacyl-sn-glycero-3-phospho-(1'-sn-glycero-3'-phosphate) + CMP + H(+)</text>
        <dbReference type="Rhea" id="RHEA:12593"/>
        <dbReference type="ChEBI" id="CHEBI:15378"/>
        <dbReference type="ChEBI" id="CHEBI:57597"/>
        <dbReference type="ChEBI" id="CHEBI:58332"/>
        <dbReference type="ChEBI" id="CHEBI:60110"/>
        <dbReference type="ChEBI" id="CHEBI:60377"/>
        <dbReference type="EC" id="2.7.8.5"/>
    </reaction>
</comment>
<protein>
    <recommendedName>
        <fullName evidence="5 15">CDP-diacylglycerol--glycerol-3-phosphate 3-phosphatidyltransferase</fullName>
        <ecNumber evidence="4 15">2.7.8.5</ecNumber>
    </recommendedName>
</protein>
<feature type="transmembrane region" description="Helical" evidence="17">
    <location>
        <begin position="156"/>
        <end position="178"/>
    </location>
</feature>
<dbReference type="AlphaFoldDB" id="E1QI41"/>
<dbReference type="STRING" id="644282.Deba_1869"/>
<dbReference type="Pfam" id="PF01066">
    <property type="entry name" value="CDP-OH_P_transf"/>
    <property type="match status" value="1"/>
</dbReference>
<evidence type="ECO:0000313" key="19">
    <source>
        <dbReference type="Proteomes" id="UP000009047"/>
    </source>
</evidence>
<keyword evidence="11 17" id="KW-0472">Membrane</keyword>
<dbReference type="GO" id="GO:0016020">
    <property type="term" value="C:membrane"/>
    <property type="evidence" value="ECO:0007669"/>
    <property type="project" value="UniProtKB-SubCell"/>
</dbReference>
<feature type="transmembrane region" description="Helical" evidence="17">
    <location>
        <begin position="38"/>
        <end position="59"/>
    </location>
</feature>
<evidence type="ECO:0000313" key="18">
    <source>
        <dbReference type="EMBL" id="ADK85234.1"/>
    </source>
</evidence>
<comment type="similarity">
    <text evidence="3 16">Belongs to the CDP-alcohol phosphatidyltransferase class-I family.</text>
</comment>
<keyword evidence="10" id="KW-0443">Lipid metabolism</keyword>
<dbReference type="InterPro" id="IPR000462">
    <property type="entry name" value="CDP-OH_P_trans"/>
</dbReference>
<dbReference type="GO" id="GO:0008444">
    <property type="term" value="F:CDP-diacylglycerol-glycerol-3-phosphate 3-phosphatidyltransferase activity"/>
    <property type="evidence" value="ECO:0007669"/>
    <property type="project" value="UniProtKB-UniRule"/>
</dbReference>
<dbReference type="PANTHER" id="PTHR14269:SF62">
    <property type="entry name" value="CDP-DIACYLGLYCEROL--GLYCEROL-3-PHOSPHATE 3-PHOSPHATIDYLTRANSFERASE 1, CHLOROPLASTIC"/>
    <property type="match status" value="1"/>
</dbReference>
<dbReference type="InterPro" id="IPR043130">
    <property type="entry name" value="CDP-OH_PTrfase_TM_dom"/>
</dbReference>
<evidence type="ECO:0000256" key="13">
    <source>
        <dbReference type="ARBA" id="ARBA00023264"/>
    </source>
</evidence>
<feature type="transmembrane region" description="Helical" evidence="17">
    <location>
        <begin position="79"/>
        <end position="103"/>
    </location>
</feature>
<accession>E1QI41</accession>
<evidence type="ECO:0000256" key="8">
    <source>
        <dbReference type="ARBA" id="ARBA00022692"/>
    </source>
</evidence>
<evidence type="ECO:0000256" key="3">
    <source>
        <dbReference type="ARBA" id="ARBA00010441"/>
    </source>
</evidence>
<evidence type="ECO:0000256" key="2">
    <source>
        <dbReference type="ARBA" id="ARBA00005042"/>
    </source>
</evidence>
<dbReference type="NCBIfam" id="TIGR00560">
    <property type="entry name" value="pgsA"/>
    <property type="match status" value="1"/>
</dbReference>
<dbReference type="InterPro" id="IPR050324">
    <property type="entry name" value="CDP-alcohol_PTase-I"/>
</dbReference>
<evidence type="ECO:0000256" key="7">
    <source>
        <dbReference type="ARBA" id="ARBA00022679"/>
    </source>
</evidence>
<dbReference type="InterPro" id="IPR048254">
    <property type="entry name" value="CDP_ALCOHOL_P_TRANSF_CS"/>
</dbReference>
<name>E1QI41_DESB2</name>
<evidence type="ECO:0000256" key="10">
    <source>
        <dbReference type="ARBA" id="ARBA00023098"/>
    </source>
</evidence>
<sequence length="201" mass="21712">MAPAREDLFNLPNLLSLVRIGSIPFMLILLYRPGRSAAWLAGGLFFVAGLTDLFDGILARKLKKVTLLGQFLDPVSDKLLIASLLVVLTDLGRAAAWMTVVIIGREIAVTGMRALASAQGFVVPSDYLGKLKTTIQMLAVFLLILPSPMGQADLHAWGQVVLWVAVALTAWSGLSYFISFKRSLGLAAVKKMRDSGIDSPE</sequence>
<proteinExistence type="inferred from homology"/>
<evidence type="ECO:0000256" key="12">
    <source>
        <dbReference type="ARBA" id="ARBA00023209"/>
    </source>
</evidence>
<feature type="transmembrane region" description="Helical" evidence="17">
    <location>
        <begin position="12"/>
        <end position="31"/>
    </location>
</feature>
<keyword evidence="7 16" id="KW-0808">Transferase</keyword>
<keyword evidence="12" id="KW-0594">Phospholipid biosynthesis</keyword>
<dbReference type="GO" id="GO:0046474">
    <property type="term" value="P:glycerophospholipid biosynthetic process"/>
    <property type="evidence" value="ECO:0007669"/>
    <property type="project" value="TreeGrafter"/>
</dbReference>
<keyword evidence="8 17" id="KW-0812">Transmembrane</keyword>
<dbReference type="RefSeq" id="WP_013258675.1">
    <property type="nucleotide sequence ID" value="NC_014365.1"/>
</dbReference>
<evidence type="ECO:0000256" key="9">
    <source>
        <dbReference type="ARBA" id="ARBA00022989"/>
    </source>
</evidence>
<gene>
    <name evidence="18" type="ordered locus">Deba_1869</name>
</gene>
<dbReference type="EC" id="2.7.8.5" evidence="4 15"/>
<comment type="pathway">
    <text evidence="2">Phospholipid metabolism; phosphatidylglycerol biosynthesis; phosphatidylglycerol from CDP-diacylglycerol: step 1/2.</text>
</comment>
<dbReference type="eggNOG" id="COG0558">
    <property type="taxonomic scope" value="Bacteria"/>
</dbReference>
<evidence type="ECO:0000256" key="14">
    <source>
        <dbReference type="ARBA" id="ARBA00048586"/>
    </source>
</evidence>
<dbReference type="PROSITE" id="PS00379">
    <property type="entry name" value="CDP_ALCOHOL_P_TRANSF"/>
    <property type="match status" value="1"/>
</dbReference>
<dbReference type="EMBL" id="CP002085">
    <property type="protein sequence ID" value="ADK85234.1"/>
    <property type="molecule type" value="Genomic_DNA"/>
</dbReference>
<evidence type="ECO:0000256" key="6">
    <source>
        <dbReference type="ARBA" id="ARBA00022516"/>
    </source>
</evidence>
<organism evidence="18 19">
    <name type="scientific">Desulfarculus baarsii (strain ATCC 33931 / DSM 2075 / LMG 7858 / VKM B-1802 / 2st14)</name>
    <dbReference type="NCBI Taxonomy" id="644282"/>
    <lineage>
        <taxon>Bacteria</taxon>
        <taxon>Pseudomonadati</taxon>
        <taxon>Thermodesulfobacteriota</taxon>
        <taxon>Desulfarculia</taxon>
        <taxon>Desulfarculales</taxon>
        <taxon>Desulfarculaceae</taxon>
        <taxon>Desulfarculus</taxon>
    </lineage>
</organism>
<evidence type="ECO:0000256" key="11">
    <source>
        <dbReference type="ARBA" id="ARBA00023136"/>
    </source>
</evidence>
<keyword evidence="6" id="KW-0444">Lipid biosynthesis</keyword>
<reference evidence="18 19" key="1">
    <citation type="journal article" date="2010" name="Stand. Genomic Sci.">
        <title>Complete genome sequence of Desulfarculus baarsii type strain (2st14).</title>
        <authorList>
            <person name="Sun H."/>
            <person name="Spring S."/>
            <person name="Lapidus A."/>
            <person name="Davenport K."/>
            <person name="Del Rio T.G."/>
            <person name="Tice H."/>
            <person name="Nolan M."/>
            <person name="Copeland A."/>
            <person name="Cheng J.F."/>
            <person name="Lucas S."/>
            <person name="Tapia R."/>
            <person name="Goodwin L."/>
            <person name="Pitluck S."/>
            <person name="Ivanova N."/>
            <person name="Pagani I."/>
            <person name="Mavromatis K."/>
            <person name="Ovchinnikova G."/>
            <person name="Pati A."/>
            <person name="Chen A."/>
            <person name="Palaniappan K."/>
            <person name="Hauser L."/>
            <person name="Chang Y.J."/>
            <person name="Jeffries C.D."/>
            <person name="Detter J.C."/>
            <person name="Han C."/>
            <person name="Rohde M."/>
            <person name="Brambilla E."/>
            <person name="Goker M."/>
            <person name="Woyke T."/>
            <person name="Bristow J."/>
            <person name="Eisen J.A."/>
            <person name="Markowitz V."/>
            <person name="Hugenholtz P."/>
            <person name="Kyrpides N.C."/>
            <person name="Klenk H.P."/>
            <person name="Land M."/>
        </authorList>
    </citation>
    <scope>NUCLEOTIDE SEQUENCE [LARGE SCALE GENOMIC DNA]</scope>
    <source>
        <strain evidence="19">ATCC 33931 / DSM 2075 / LMG 7858 / VKM B-1802 / 2st14</strain>
    </source>
</reference>
<dbReference type="Proteomes" id="UP000009047">
    <property type="component" value="Chromosome"/>
</dbReference>
<comment type="subcellular location">
    <subcellularLocation>
        <location evidence="1">Membrane</location>
        <topology evidence="1">Multi-pass membrane protein</topology>
    </subcellularLocation>
</comment>
<evidence type="ECO:0000256" key="16">
    <source>
        <dbReference type="RuleBase" id="RU003750"/>
    </source>
</evidence>
<evidence type="ECO:0000256" key="5">
    <source>
        <dbReference type="ARBA" id="ARBA00014944"/>
    </source>
</evidence>
<keyword evidence="19" id="KW-1185">Reference proteome</keyword>
<dbReference type="PANTHER" id="PTHR14269">
    <property type="entry name" value="CDP-DIACYLGLYCEROL--GLYCEROL-3-PHOSPHATE 3-PHOSPHATIDYLTRANSFERASE-RELATED"/>
    <property type="match status" value="1"/>
</dbReference>
<keyword evidence="9 17" id="KW-1133">Transmembrane helix</keyword>
<dbReference type="Gene3D" id="1.20.120.1760">
    <property type="match status" value="1"/>
</dbReference>
<evidence type="ECO:0000256" key="1">
    <source>
        <dbReference type="ARBA" id="ARBA00004141"/>
    </source>
</evidence>
<evidence type="ECO:0000256" key="15">
    <source>
        <dbReference type="NCBIfam" id="TIGR00560"/>
    </source>
</evidence>
<dbReference type="PIRSF" id="PIRSF000847">
    <property type="entry name" value="Phos_ph_gly_syn"/>
    <property type="match status" value="1"/>
</dbReference>